<dbReference type="EMBL" id="CAJVPY010000011">
    <property type="protein sequence ID" value="CAG8443910.1"/>
    <property type="molecule type" value="Genomic_DNA"/>
</dbReference>
<feature type="transmembrane region" description="Helical" evidence="1">
    <location>
        <begin position="12"/>
        <end position="29"/>
    </location>
</feature>
<gene>
    <name evidence="2" type="ORF">DERYTH_LOCUS61</name>
</gene>
<dbReference type="AlphaFoldDB" id="A0A9N8YRT9"/>
<sequence length="518" mass="60594">MNIITDLPTLSIPIFIIIFLIIFGLFNRYKYKDTIKTFLSFITKLCLILLVLSIILFITRIKNIHEGTLESQKEQDQIFFFPQFPQYNDSTHQFECTKVKIDNTVLQDKSSNITIAEQIAAIFGLLFTVAIYGITSKFNFRNTCIVDDLLILTCLLVPIISWFFITKTVYVFGYNHNYPDALAWRDLPFINALINIDFLSLLADFIYILSSFWLLISYYQPFYKIKNPLGEPQPTHFIRKRLFFFVIFISIIECFFEYNGDCTTKVTNAAFYFIITTVITRSVSSFFSTDKNFKVELYLQVDLDTNEEELKIIEDIQRIYLKKPTERSEEFKKVYEKIRQIISNQECINGEFNEEKLFGKDIGSDSSLIIKEIIRNKLMKAKDKIVLDDGFHWLCNNHILGTKFIAEKLIENTVGVHINVLETGIFQYLTYSHRSVVNTNSRNIKIKKDDSEYKIIIREGRIKWIIIPAISEVEDYSIDNSLMVEEISNEYIGNHNDDQINYLKHLIFVENLLGKKAD</sequence>
<evidence type="ECO:0000313" key="3">
    <source>
        <dbReference type="Proteomes" id="UP000789405"/>
    </source>
</evidence>
<proteinExistence type="predicted"/>
<feature type="transmembrane region" description="Helical" evidence="1">
    <location>
        <begin position="192"/>
        <end position="216"/>
    </location>
</feature>
<feature type="transmembrane region" description="Helical" evidence="1">
    <location>
        <begin position="119"/>
        <end position="138"/>
    </location>
</feature>
<comment type="caution">
    <text evidence="2">The sequence shown here is derived from an EMBL/GenBank/DDBJ whole genome shotgun (WGS) entry which is preliminary data.</text>
</comment>
<feature type="transmembrane region" description="Helical" evidence="1">
    <location>
        <begin position="150"/>
        <end position="172"/>
    </location>
</feature>
<reference evidence="2" key="1">
    <citation type="submission" date="2021-06" db="EMBL/GenBank/DDBJ databases">
        <authorList>
            <person name="Kallberg Y."/>
            <person name="Tangrot J."/>
            <person name="Rosling A."/>
        </authorList>
    </citation>
    <scope>NUCLEOTIDE SEQUENCE</scope>
    <source>
        <strain evidence="2">MA453B</strain>
    </source>
</reference>
<organism evidence="2 3">
    <name type="scientific">Dentiscutata erythropus</name>
    <dbReference type="NCBI Taxonomy" id="1348616"/>
    <lineage>
        <taxon>Eukaryota</taxon>
        <taxon>Fungi</taxon>
        <taxon>Fungi incertae sedis</taxon>
        <taxon>Mucoromycota</taxon>
        <taxon>Glomeromycotina</taxon>
        <taxon>Glomeromycetes</taxon>
        <taxon>Diversisporales</taxon>
        <taxon>Gigasporaceae</taxon>
        <taxon>Dentiscutata</taxon>
    </lineage>
</organism>
<keyword evidence="1" id="KW-1133">Transmembrane helix</keyword>
<name>A0A9N8YRT9_9GLOM</name>
<dbReference type="OrthoDB" id="2449919at2759"/>
<feature type="transmembrane region" description="Helical" evidence="1">
    <location>
        <begin position="242"/>
        <end position="258"/>
    </location>
</feature>
<accession>A0A9N8YRT9</accession>
<keyword evidence="1" id="KW-0472">Membrane</keyword>
<evidence type="ECO:0000313" key="2">
    <source>
        <dbReference type="EMBL" id="CAG8443910.1"/>
    </source>
</evidence>
<feature type="transmembrane region" description="Helical" evidence="1">
    <location>
        <begin position="270"/>
        <end position="289"/>
    </location>
</feature>
<keyword evidence="3" id="KW-1185">Reference proteome</keyword>
<protein>
    <submittedName>
        <fullName evidence="2">26499_t:CDS:1</fullName>
    </submittedName>
</protein>
<evidence type="ECO:0000256" key="1">
    <source>
        <dbReference type="SAM" id="Phobius"/>
    </source>
</evidence>
<dbReference type="Proteomes" id="UP000789405">
    <property type="component" value="Unassembled WGS sequence"/>
</dbReference>
<keyword evidence="1" id="KW-0812">Transmembrane</keyword>
<feature type="transmembrane region" description="Helical" evidence="1">
    <location>
        <begin position="41"/>
        <end position="61"/>
    </location>
</feature>